<keyword evidence="1" id="KW-0805">Transcription regulation</keyword>
<dbReference type="EMBL" id="CP155447">
    <property type="protein sequence ID" value="XBH04342.1"/>
    <property type="molecule type" value="Genomic_DNA"/>
</dbReference>
<dbReference type="GO" id="GO:0016987">
    <property type="term" value="F:sigma factor activity"/>
    <property type="evidence" value="ECO:0007669"/>
    <property type="project" value="UniProtKB-KW"/>
</dbReference>
<accession>A0AAU7CFT4</accession>
<gene>
    <name evidence="5" type="ORF">V5E97_39530</name>
</gene>
<name>A0AAU7CFT4_9BACT</name>
<dbReference type="Gene3D" id="1.10.10.10">
    <property type="entry name" value="Winged helix-like DNA-binding domain superfamily/Winged helix DNA-binding domain"/>
    <property type="match status" value="1"/>
</dbReference>
<dbReference type="AlphaFoldDB" id="A0AAU7CFT4"/>
<dbReference type="NCBIfam" id="TIGR02999">
    <property type="entry name" value="Sig-70_X6"/>
    <property type="match status" value="1"/>
</dbReference>
<dbReference type="InterPro" id="IPR013324">
    <property type="entry name" value="RNA_pol_sigma_r3/r4-like"/>
</dbReference>
<dbReference type="InterPro" id="IPR014284">
    <property type="entry name" value="RNA_pol_sigma-70_dom"/>
</dbReference>
<dbReference type="RefSeq" id="WP_406697094.1">
    <property type="nucleotide sequence ID" value="NZ_CP155447.1"/>
</dbReference>
<sequence>MNEVTRILSSFDRGDPRGAELLLPLVYDELRKLAAQRLAQEKPGQTMQATALVHEAYLRLLGGHDPGWDGRGHFFAAAAEAMRRILVDNARKKRTEKHGGGRRRWNLERFDVADQAAPEDLLDLDEALAKLAREDPAKAEVVKLRYFAGLTVVEAARVLGISRATADRHWHYARVWLYCELGGTDERPGGPDDLAGP</sequence>
<evidence type="ECO:0000259" key="4">
    <source>
        <dbReference type="Pfam" id="PF07638"/>
    </source>
</evidence>
<keyword evidence="3" id="KW-0804">Transcription</keyword>
<dbReference type="InterPro" id="IPR053812">
    <property type="entry name" value="HTH_Sigma70_ECF-like"/>
</dbReference>
<feature type="domain" description="RNA polymerase sigma-70 ECF-like HTH" evidence="4">
    <location>
        <begin position="1"/>
        <end position="181"/>
    </location>
</feature>
<evidence type="ECO:0000256" key="1">
    <source>
        <dbReference type="ARBA" id="ARBA00023015"/>
    </source>
</evidence>
<dbReference type="Pfam" id="PF07638">
    <property type="entry name" value="Sigma70_ECF"/>
    <property type="match status" value="1"/>
</dbReference>
<keyword evidence="2" id="KW-0731">Sigma factor</keyword>
<dbReference type="PANTHER" id="PTHR43133">
    <property type="entry name" value="RNA POLYMERASE ECF-TYPE SIGMA FACTO"/>
    <property type="match status" value="1"/>
</dbReference>
<dbReference type="PANTHER" id="PTHR43133:SF39">
    <property type="entry name" value="SIMILAR TO RNA POLYMERASE SIGMA-E FACTOR"/>
    <property type="match status" value="1"/>
</dbReference>
<evidence type="ECO:0000256" key="2">
    <source>
        <dbReference type="ARBA" id="ARBA00023082"/>
    </source>
</evidence>
<dbReference type="InterPro" id="IPR011517">
    <property type="entry name" value="RNA_pol_sigma70_ECF-like"/>
</dbReference>
<dbReference type="NCBIfam" id="TIGR02937">
    <property type="entry name" value="sigma70-ECF"/>
    <property type="match status" value="1"/>
</dbReference>
<dbReference type="GO" id="GO:0006352">
    <property type="term" value="P:DNA-templated transcription initiation"/>
    <property type="evidence" value="ECO:0007669"/>
    <property type="project" value="InterPro"/>
</dbReference>
<dbReference type="InterPro" id="IPR036388">
    <property type="entry name" value="WH-like_DNA-bd_sf"/>
</dbReference>
<reference evidence="5" key="1">
    <citation type="submission" date="2024-05" db="EMBL/GenBank/DDBJ databases">
        <title>Planctomycetes of the genus Singulisphaera possess chitinolytic capabilities.</title>
        <authorList>
            <person name="Ivanova A."/>
        </authorList>
    </citation>
    <scope>NUCLEOTIDE SEQUENCE</scope>
    <source>
        <strain evidence="5">Ch08T</strain>
    </source>
</reference>
<protein>
    <submittedName>
        <fullName evidence="5">Sigma-70 family RNA polymerase sigma factor</fullName>
    </submittedName>
</protein>
<dbReference type="InterPro" id="IPR039425">
    <property type="entry name" value="RNA_pol_sigma-70-like"/>
</dbReference>
<dbReference type="SUPFAM" id="SSF88659">
    <property type="entry name" value="Sigma3 and sigma4 domains of RNA polymerase sigma factors"/>
    <property type="match status" value="1"/>
</dbReference>
<proteinExistence type="predicted"/>
<organism evidence="5">
    <name type="scientific">Singulisphaera sp. Ch08</name>
    <dbReference type="NCBI Taxonomy" id="3120278"/>
    <lineage>
        <taxon>Bacteria</taxon>
        <taxon>Pseudomonadati</taxon>
        <taxon>Planctomycetota</taxon>
        <taxon>Planctomycetia</taxon>
        <taxon>Isosphaerales</taxon>
        <taxon>Isosphaeraceae</taxon>
        <taxon>Singulisphaera</taxon>
    </lineage>
</organism>
<evidence type="ECO:0000313" key="5">
    <source>
        <dbReference type="EMBL" id="XBH04342.1"/>
    </source>
</evidence>
<evidence type="ECO:0000256" key="3">
    <source>
        <dbReference type="ARBA" id="ARBA00023163"/>
    </source>
</evidence>